<proteinExistence type="predicted"/>
<name>A0AAY4DJH5_9TELE</name>
<reference evidence="2" key="3">
    <citation type="submission" date="2025-09" db="UniProtKB">
        <authorList>
            <consortium name="Ensembl"/>
        </authorList>
    </citation>
    <scope>IDENTIFICATION</scope>
</reference>
<dbReference type="Ensembl" id="ENSDCDT00010054551.1">
    <property type="protein sequence ID" value="ENSDCDP00010044451.1"/>
    <property type="gene ID" value="ENSDCDG00010027511.1"/>
</dbReference>
<evidence type="ECO:0000313" key="3">
    <source>
        <dbReference type="Proteomes" id="UP000694580"/>
    </source>
</evidence>
<protein>
    <submittedName>
        <fullName evidence="2">Uncharacterized protein</fullName>
    </submittedName>
</protein>
<evidence type="ECO:0000256" key="1">
    <source>
        <dbReference type="SAM" id="MobiDB-lite"/>
    </source>
</evidence>
<keyword evidence="3" id="KW-1185">Reference proteome</keyword>
<organism evidence="2 3">
    <name type="scientific">Denticeps clupeoides</name>
    <name type="common">denticle herring</name>
    <dbReference type="NCBI Taxonomy" id="299321"/>
    <lineage>
        <taxon>Eukaryota</taxon>
        <taxon>Metazoa</taxon>
        <taxon>Chordata</taxon>
        <taxon>Craniata</taxon>
        <taxon>Vertebrata</taxon>
        <taxon>Euteleostomi</taxon>
        <taxon>Actinopterygii</taxon>
        <taxon>Neopterygii</taxon>
        <taxon>Teleostei</taxon>
        <taxon>Clupei</taxon>
        <taxon>Clupeiformes</taxon>
        <taxon>Denticipitoidei</taxon>
        <taxon>Denticipitidae</taxon>
        <taxon>Denticeps</taxon>
    </lineage>
</organism>
<accession>A0AAY4DJH5</accession>
<dbReference type="AlphaFoldDB" id="A0AAY4DJH5"/>
<evidence type="ECO:0000313" key="2">
    <source>
        <dbReference type="Ensembl" id="ENSDCDP00010044451.1"/>
    </source>
</evidence>
<reference evidence="2" key="2">
    <citation type="submission" date="2025-08" db="UniProtKB">
        <authorList>
            <consortium name="Ensembl"/>
        </authorList>
    </citation>
    <scope>IDENTIFICATION</scope>
</reference>
<reference evidence="2 3" key="1">
    <citation type="submission" date="2020-06" db="EMBL/GenBank/DDBJ databases">
        <authorList>
            <consortium name="Wellcome Sanger Institute Data Sharing"/>
        </authorList>
    </citation>
    <scope>NUCLEOTIDE SEQUENCE [LARGE SCALE GENOMIC DNA]</scope>
</reference>
<feature type="region of interest" description="Disordered" evidence="1">
    <location>
        <begin position="24"/>
        <end position="45"/>
    </location>
</feature>
<sequence length="84" mass="9125">PVPSNTVVIPPAVTARLFTYLHPLPRSSESSPDLAGTAALSRSSSRAPASFSRVRLRCRTGRYYGYGGHRPKLSNGIRLSLRTD</sequence>
<dbReference type="Proteomes" id="UP000694580">
    <property type="component" value="Chromosome 18"/>
</dbReference>